<feature type="transmembrane region" description="Helical" evidence="6">
    <location>
        <begin position="248"/>
        <end position="277"/>
    </location>
</feature>
<feature type="transmembrane region" description="Helical" evidence="6">
    <location>
        <begin position="25"/>
        <end position="50"/>
    </location>
</feature>
<dbReference type="OrthoDB" id="5864862at2759"/>
<evidence type="ECO:0000256" key="6">
    <source>
        <dbReference type="RuleBase" id="RU280813"/>
    </source>
</evidence>
<dbReference type="Proteomes" id="UP000053660">
    <property type="component" value="Unassembled WGS sequence"/>
</dbReference>
<evidence type="ECO:0000256" key="4">
    <source>
        <dbReference type="ARBA" id="ARBA00022989"/>
    </source>
</evidence>
<dbReference type="Pfam" id="PF02118">
    <property type="entry name" value="Srg"/>
    <property type="match status" value="1"/>
</dbReference>
<evidence type="ECO:0000256" key="5">
    <source>
        <dbReference type="ARBA" id="ARBA00023136"/>
    </source>
</evidence>
<accession>A0A0B1SDN4</accession>
<proteinExistence type="inferred from homology"/>
<dbReference type="PANTHER" id="PTHR31627">
    <property type="entry name" value="SERPENTINE RECEPTOR CLASS GAMMA-RELATED"/>
    <property type="match status" value="1"/>
</dbReference>
<comment type="subcellular location">
    <subcellularLocation>
        <location evidence="1">Membrane</location>
        <topology evidence="1">Multi-pass membrane protein</topology>
    </subcellularLocation>
</comment>
<gene>
    <name evidence="7" type="ORF">OESDEN_18984</name>
</gene>
<dbReference type="GO" id="GO:0004888">
    <property type="term" value="F:transmembrane signaling receptor activity"/>
    <property type="evidence" value="ECO:0007669"/>
    <property type="project" value="InterPro"/>
</dbReference>
<dbReference type="PRINTS" id="PR00698">
    <property type="entry name" value="TMPROTEINSRG"/>
</dbReference>
<feature type="transmembrane region" description="Helical" evidence="6">
    <location>
        <begin position="283"/>
        <end position="309"/>
    </location>
</feature>
<dbReference type="AlphaFoldDB" id="A0A0B1SDN4"/>
<evidence type="ECO:0000256" key="2">
    <source>
        <dbReference type="ARBA" id="ARBA00005692"/>
    </source>
</evidence>
<evidence type="ECO:0000256" key="1">
    <source>
        <dbReference type="ARBA" id="ARBA00004141"/>
    </source>
</evidence>
<protein>
    <recommendedName>
        <fullName evidence="6">Serpentine receptor class gamma</fullName>
    </recommendedName>
</protein>
<dbReference type="PANTHER" id="PTHR31627:SF16">
    <property type="entry name" value="SERPENTINE RECEPTOR CLASS GAMMA-69"/>
    <property type="match status" value="1"/>
</dbReference>
<keyword evidence="3 6" id="KW-0812">Transmembrane</keyword>
<dbReference type="InterPro" id="IPR000609">
    <property type="entry name" value="7TM_GPCR_serpentine_rcpt_Srg"/>
</dbReference>
<dbReference type="EMBL" id="KN591140">
    <property type="protein sequence ID" value="KHJ81330.1"/>
    <property type="molecule type" value="Genomic_DNA"/>
</dbReference>
<sequence>MKEVIVDDTTIAECENTTYRLVQELYYYIPLIYGIPTAFLYINIAAVIFAKRRNPLLKLAFFRIYAVYSIIMVVMWCFDMFTTRFLGLGYFCRYMLLNWGQPSYWFSPVQFVMTYSRHAQFYAATVVSINRMTAVLLSTSYNKIWETHWTKFLVVIFVLPIFTTWYLLPTLSYLAPYRLGGLTIAYVKLVPNPWNRENLLFQSSVTFTSLFVALLCAVIIFITTIITYSKVGAYRSNRSRSNKVDTSLLLVGMVSSVSTFLLAIAEIPLCMSINFGLVSRKHFLLAICIKQFVIDLTFVFSGWSTLVLCSAVRNSIFGMYSSLIESSFQARLLSTYTTTDRKISPKSVLVAERTEVRRNPTAPFQLLPDEG</sequence>
<evidence type="ECO:0000256" key="3">
    <source>
        <dbReference type="ARBA" id="ARBA00022692"/>
    </source>
</evidence>
<dbReference type="GO" id="GO:0016020">
    <property type="term" value="C:membrane"/>
    <property type="evidence" value="ECO:0007669"/>
    <property type="project" value="UniProtKB-SubCell"/>
</dbReference>
<dbReference type="GO" id="GO:0007606">
    <property type="term" value="P:sensory perception of chemical stimulus"/>
    <property type="evidence" value="ECO:0007669"/>
    <property type="project" value="UniProtKB-UniRule"/>
</dbReference>
<keyword evidence="8" id="KW-1185">Reference proteome</keyword>
<organism evidence="7 8">
    <name type="scientific">Oesophagostomum dentatum</name>
    <name type="common">Nodular worm</name>
    <dbReference type="NCBI Taxonomy" id="61180"/>
    <lineage>
        <taxon>Eukaryota</taxon>
        <taxon>Metazoa</taxon>
        <taxon>Ecdysozoa</taxon>
        <taxon>Nematoda</taxon>
        <taxon>Chromadorea</taxon>
        <taxon>Rhabditida</taxon>
        <taxon>Rhabditina</taxon>
        <taxon>Rhabditomorpha</taxon>
        <taxon>Strongyloidea</taxon>
        <taxon>Strongylidae</taxon>
        <taxon>Oesophagostomum</taxon>
    </lineage>
</organism>
<dbReference type="InterPro" id="IPR051119">
    <property type="entry name" value="Nematode_SR-like"/>
</dbReference>
<feature type="transmembrane region" description="Helical" evidence="6">
    <location>
        <begin position="149"/>
        <end position="168"/>
    </location>
</feature>
<reference evidence="7 8" key="1">
    <citation type="submission" date="2014-03" db="EMBL/GenBank/DDBJ databases">
        <title>Draft genome of the hookworm Oesophagostomum dentatum.</title>
        <authorList>
            <person name="Mitreva M."/>
        </authorList>
    </citation>
    <scope>NUCLEOTIDE SEQUENCE [LARGE SCALE GENOMIC DNA]</scope>
    <source>
        <strain evidence="7 8">OD-Hann</strain>
    </source>
</reference>
<keyword evidence="5 6" id="KW-0472">Membrane</keyword>
<feature type="transmembrane region" description="Helical" evidence="6">
    <location>
        <begin position="62"/>
        <end position="81"/>
    </location>
</feature>
<feature type="transmembrane region" description="Helical" evidence="6">
    <location>
        <begin position="119"/>
        <end position="137"/>
    </location>
</feature>
<evidence type="ECO:0000313" key="8">
    <source>
        <dbReference type="Proteomes" id="UP000053660"/>
    </source>
</evidence>
<name>A0A0B1SDN4_OESDE</name>
<keyword evidence="4 6" id="KW-1133">Transmembrane helix</keyword>
<evidence type="ECO:0000313" key="7">
    <source>
        <dbReference type="EMBL" id="KHJ81330.1"/>
    </source>
</evidence>
<comment type="similarity">
    <text evidence="2 6">Belongs to the nematode receptor-like protein srg family.</text>
</comment>
<feature type="transmembrane region" description="Helical" evidence="6">
    <location>
        <begin position="205"/>
        <end position="228"/>
    </location>
</feature>